<proteinExistence type="predicted"/>
<dbReference type="Gramene" id="OPUNC04G12470.1">
    <property type="protein sequence ID" value="OPUNC04G12470.1"/>
    <property type="gene ID" value="OPUNC04G12470"/>
</dbReference>
<organism evidence="2">
    <name type="scientific">Oryza punctata</name>
    <name type="common">Red rice</name>
    <dbReference type="NCBI Taxonomy" id="4537"/>
    <lineage>
        <taxon>Eukaryota</taxon>
        <taxon>Viridiplantae</taxon>
        <taxon>Streptophyta</taxon>
        <taxon>Embryophyta</taxon>
        <taxon>Tracheophyta</taxon>
        <taxon>Spermatophyta</taxon>
        <taxon>Magnoliopsida</taxon>
        <taxon>Liliopsida</taxon>
        <taxon>Poales</taxon>
        <taxon>Poaceae</taxon>
        <taxon>BOP clade</taxon>
        <taxon>Oryzoideae</taxon>
        <taxon>Oryzeae</taxon>
        <taxon>Oryzinae</taxon>
        <taxon>Oryza</taxon>
    </lineage>
</organism>
<evidence type="ECO:0000313" key="3">
    <source>
        <dbReference type="Proteomes" id="UP000026962"/>
    </source>
</evidence>
<keyword evidence="3" id="KW-1185">Reference proteome</keyword>
<dbReference type="EnsemblPlants" id="OPUNC04G12470.1">
    <property type="protein sequence ID" value="OPUNC04G12470.1"/>
    <property type="gene ID" value="OPUNC04G12470"/>
</dbReference>
<reference evidence="2" key="1">
    <citation type="submission" date="2015-04" db="UniProtKB">
        <authorList>
            <consortium name="EnsemblPlants"/>
        </authorList>
    </citation>
    <scope>IDENTIFICATION</scope>
</reference>
<feature type="compositionally biased region" description="Basic and acidic residues" evidence="1">
    <location>
        <begin position="43"/>
        <end position="54"/>
    </location>
</feature>
<feature type="region of interest" description="Disordered" evidence="1">
    <location>
        <begin position="31"/>
        <end position="54"/>
    </location>
</feature>
<protein>
    <submittedName>
        <fullName evidence="2">Uncharacterized protein</fullName>
    </submittedName>
</protein>
<evidence type="ECO:0000256" key="1">
    <source>
        <dbReference type="SAM" id="MobiDB-lite"/>
    </source>
</evidence>
<dbReference type="Proteomes" id="UP000026962">
    <property type="component" value="Chromosome 4"/>
</dbReference>
<dbReference type="AlphaFoldDB" id="A0A0E0KRC3"/>
<dbReference type="HOGENOM" id="CLU_1963169_0_0_1"/>
<name>A0A0E0KRC3_ORYPU</name>
<feature type="region of interest" description="Disordered" evidence="1">
    <location>
        <begin position="69"/>
        <end position="104"/>
    </location>
</feature>
<evidence type="ECO:0000313" key="2">
    <source>
        <dbReference type="EnsemblPlants" id="OPUNC04G12470.1"/>
    </source>
</evidence>
<accession>A0A0E0KRC3</accession>
<sequence length="128" mass="13727">MDGEIQGFLYSGGWATPVAVGSRRHAPLVSGLGGLPRNIQHGSEVEEKREEGPHRLPLVHFHPMVAACPNGSSGRPSPHLASASLRSSMEGRWCSPSPNRGGQAALPRRRRGWMAMSVLVVIVAVFDV</sequence>
<reference evidence="2" key="2">
    <citation type="submission" date="2018-05" db="EMBL/GenBank/DDBJ databases">
        <title>OpunRS2 (Oryza punctata Reference Sequence Version 2).</title>
        <authorList>
            <person name="Zhang J."/>
            <person name="Kudrna D."/>
            <person name="Lee S."/>
            <person name="Talag J."/>
            <person name="Welchert J."/>
            <person name="Wing R.A."/>
        </authorList>
    </citation>
    <scope>NUCLEOTIDE SEQUENCE [LARGE SCALE GENOMIC DNA]</scope>
</reference>